<gene>
    <name evidence="1" type="primary">PPUP7635</name>
</gene>
<reference evidence="1" key="1">
    <citation type="submission" date="2014-12" db="EMBL/GenBank/DDBJ databases">
        <title>Parallel Evolution in Life History Adaptation Evident in the Tissue-Specific Poeciliopsis prolifica transcriptome.</title>
        <authorList>
            <person name="Jue N.K."/>
            <person name="Foley R.J."/>
            <person name="Obergfell C."/>
            <person name="Reznick D.N."/>
            <person name="O'Neill R.J."/>
            <person name="O'Neill M.J."/>
        </authorList>
    </citation>
    <scope>NUCLEOTIDE SEQUENCE</scope>
</reference>
<dbReference type="AlphaFoldDB" id="A0A0S7EWA8"/>
<protein>
    <submittedName>
        <fullName evidence="1">PPUP7635</fullName>
    </submittedName>
</protein>
<organism evidence="1">
    <name type="scientific">Poeciliopsis prolifica</name>
    <name type="common">blackstripe livebearer</name>
    <dbReference type="NCBI Taxonomy" id="188132"/>
    <lineage>
        <taxon>Eukaryota</taxon>
        <taxon>Metazoa</taxon>
        <taxon>Chordata</taxon>
        <taxon>Craniata</taxon>
        <taxon>Vertebrata</taxon>
        <taxon>Euteleostomi</taxon>
        <taxon>Actinopterygii</taxon>
        <taxon>Neopterygii</taxon>
        <taxon>Teleostei</taxon>
        <taxon>Neoteleostei</taxon>
        <taxon>Acanthomorphata</taxon>
        <taxon>Ovalentaria</taxon>
        <taxon>Atherinomorphae</taxon>
        <taxon>Cyprinodontiformes</taxon>
        <taxon>Poeciliidae</taxon>
        <taxon>Poeciliinae</taxon>
        <taxon>Poeciliopsis</taxon>
    </lineage>
</organism>
<evidence type="ECO:0000313" key="1">
    <source>
        <dbReference type="EMBL" id="JAO06627.1"/>
    </source>
</evidence>
<name>A0A0S7EWA8_9TELE</name>
<proteinExistence type="predicted"/>
<dbReference type="EMBL" id="GBYX01475046">
    <property type="protein sequence ID" value="JAO06627.1"/>
    <property type="molecule type" value="Transcribed_RNA"/>
</dbReference>
<sequence length="187" mass="21036">MHQMKAENSTGERTLSLSHEHHRILQPVGKEGDSAKGAGEGLQEGLSWSLKYVQHKSWRKVRRRVSQPTGELPSVYKDIHRICKHNETNTPNVGSSLLSIPLLNTTCTEHILLQTTAWRVCLPLQHHTESDGRGEGRREERCSKSQKGRIYVAVGELHLPPSLAVLLQRGSWGPHNHRLIIASMEGR</sequence>
<accession>A0A0S7EWA8</accession>